<evidence type="ECO:0000313" key="2">
    <source>
        <dbReference type="Proteomes" id="UP000324222"/>
    </source>
</evidence>
<reference evidence="1 2" key="1">
    <citation type="submission" date="2019-05" db="EMBL/GenBank/DDBJ databases">
        <title>Another draft genome of Portunus trituberculatus and its Hox gene families provides insights of decapod evolution.</title>
        <authorList>
            <person name="Jeong J.-H."/>
            <person name="Song I."/>
            <person name="Kim S."/>
            <person name="Choi T."/>
            <person name="Kim D."/>
            <person name="Ryu S."/>
            <person name="Kim W."/>
        </authorList>
    </citation>
    <scope>NUCLEOTIDE SEQUENCE [LARGE SCALE GENOMIC DNA]</scope>
    <source>
        <tissue evidence="1">Muscle</tissue>
    </source>
</reference>
<proteinExistence type="predicted"/>
<dbReference type="EMBL" id="VSRR010020781">
    <property type="protein sequence ID" value="MPC63423.1"/>
    <property type="molecule type" value="Genomic_DNA"/>
</dbReference>
<organism evidence="1 2">
    <name type="scientific">Portunus trituberculatus</name>
    <name type="common">Swimming crab</name>
    <name type="synonym">Neptunus trituberculatus</name>
    <dbReference type="NCBI Taxonomy" id="210409"/>
    <lineage>
        <taxon>Eukaryota</taxon>
        <taxon>Metazoa</taxon>
        <taxon>Ecdysozoa</taxon>
        <taxon>Arthropoda</taxon>
        <taxon>Crustacea</taxon>
        <taxon>Multicrustacea</taxon>
        <taxon>Malacostraca</taxon>
        <taxon>Eumalacostraca</taxon>
        <taxon>Eucarida</taxon>
        <taxon>Decapoda</taxon>
        <taxon>Pleocyemata</taxon>
        <taxon>Brachyura</taxon>
        <taxon>Eubrachyura</taxon>
        <taxon>Portunoidea</taxon>
        <taxon>Portunidae</taxon>
        <taxon>Portuninae</taxon>
        <taxon>Portunus</taxon>
    </lineage>
</organism>
<sequence>MVCTTELRESVGRVAESAVLEKGESGRELVTIHHGEEAGHSLWPTVEIRVLFCQCTSENALKNLLCHFNQGLWSVVELQKLMWGLK</sequence>
<dbReference type="AlphaFoldDB" id="A0A5B7H086"/>
<dbReference type="Proteomes" id="UP000324222">
    <property type="component" value="Unassembled WGS sequence"/>
</dbReference>
<keyword evidence="2" id="KW-1185">Reference proteome</keyword>
<comment type="caution">
    <text evidence="1">The sequence shown here is derived from an EMBL/GenBank/DDBJ whole genome shotgun (WGS) entry which is preliminary data.</text>
</comment>
<gene>
    <name evidence="1" type="ORF">E2C01_057521</name>
</gene>
<protein>
    <submittedName>
        <fullName evidence="1">Uncharacterized protein</fullName>
    </submittedName>
</protein>
<accession>A0A5B7H086</accession>
<evidence type="ECO:0000313" key="1">
    <source>
        <dbReference type="EMBL" id="MPC63423.1"/>
    </source>
</evidence>
<name>A0A5B7H086_PORTR</name>